<gene>
    <name evidence="3" type="ORF">ACPOL_6421</name>
</gene>
<dbReference type="Proteomes" id="UP000253606">
    <property type="component" value="Chromosome"/>
</dbReference>
<dbReference type="InterPro" id="IPR050266">
    <property type="entry name" value="AB_hydrolase_sf"/>
</dbReference>
<proteinExistence type="predicted"/>
<dbReference type="InterPro" id="IPR029058">
    <property type="entry name" value="AB_hydrolase_fold"/>
</dbReference>
<name>A0A2Z5G937_9BACT</name>
<dbReference type="Gene3D" id="3.40.50.1820">
    <property type="entry name" value="alpha/beta hydrolase"/>
    <property type="match status" value="1"/>
</dbReference>
<dbReference type="GO" id="GO:0016787">
    <property type="term" value="F:hydrolase activity"/>
    <property type="evidence" value="ECO:0007669"/>
    <property type="project" value="UniProtKB-KW"/>
</dbReference>
<keyword evidence="4" id="KW-1185">Reference proteome</keyword>
<protein>
    <submittedName>
        <fullName evidence="3">Alpha/beta hydrolase fold</fullName>
    </submittedName>
</protein>
<dbReference type="KEGG" id="abas:ACPOL_6421"/>
<evidence type="ECO:0000256" key="1">
    <source>
        <dbReference type="ARBA" id="ARBA00022801"/>
    </source>
</evidence>
<evidence type="ECO:0000313" key="3">
    <source>
        <dbReference type="EMBL" id="AXC15651.1"/>
    </source>
</evidence>
<dbReference type="PANTHER" id="PTHR43798">
    <property type="entry name" value="MONOACYLGLYCEROL LIPASE"/>
    <property type="match status" value="1"/>
</dbReference>
<dbReference type="EMBL" id="CP030840">
    <property type="protein sequence ID" value="AXC15651.1"/>
    <property type="molecule type" value="Genomic_DNA"/>
</dbReference>
<dbReference type="RefSeq" id="WP_114210288.1">
    <property type="nucleotide sequence ID" value="NZ_CP030840.1"/>
</dbReference>
<dbReference type="OrthoDB" id="9775557at2"/>
<accession>A0A2Z5G937</accession>
<dbReference type="Pfam" id="PF12697">
    <property type="entry name" value="Abhydrolase_6"/>
    <property type="match status" value="1"/>
</dbReference>
<evidence type="ECO:0000313" key="4">
    <source>
        <dbReference type="Proteomes" id="UP000253606"/>
    </source>
</evidence>
<organism evidence="3 4">
    <name type="scientific">Acidisarcina polymorpha</name>
    <dbReference type="NCBI Taxonomy" id="2211140"/>
    <lineage>
        <taxon>Bacteria</taxon>
        <taxon>Pseudomonadati</taxon>
        <taxon>Acidobacteriota</taxon>
        <taxon>Terriglobia</taxon>
        <taxon>Terriglobales</taxon>
        <taxon>Acidobacteriaceae</taxon>
        <taxon>Acidisarcina</taxon>
    </lineage>
</organism>
<dbReference type="InterPro" id="IPR000073">
    <property type="entry name" value="AB_hydrolase_1"/>
</dbReference>
<evidence type="ECO:0000259" key="2">
    <source>
        <dbReference type="Pfam" id="PF12697"/>
    </source>
</evidence>
<reference evidence="3 4" key="1">
    <citation type="journal article" date="2018" name="Front. Microbiol.">
        <title>Hydrolytic Capabilities as a Key to Environmental Success: Chitinolytic and Cellulolytic Acidobacteria From Acidic Sub-arctic Soils and Boreal Peatlands.</title>
        <authorList>
            <person name="Belova S.E."/>
            <person name="Ravin N.V."/>
            <person name="Pankratov T.A."/>
            <person name="Rakitin A.L."/>
            <person name="Ivanova A.A."/>
            <person name="Beletsky A.V."/>
            <person name="Mardanov A.V."/>
            <person name="Sinninghe Damste J.S."/>
            <person name="Dedysh S.N."/>
        </authorList>
    </citation>
    <scope>NUCLEOTIDE SEQUENCE [LARGE SCALE GENOMIC DNA]</scope>
    <source>
        <strain evidence="3 4">SBC82</strain>
    </source>
</reference>
<sequence length="263" mass="28568">MKSNTEMALYVEQKGDKGKPCLLFLHYWGGTHRTWNKVIGELGDSFHTVAFDFPGWGKSDGASSDYSITSLADGTTELIKHLGLSSFILVGHSMGGKVAQLLASRHLEGLEGVILVAPATPSPSQMPDEAKEQQIHAYDNRDTALQTIEFLTARMPDSKTIEQLIEDSLSGVPKAKLAWPTIGMSEDISAEVPKIAVPTLVLAGELDRLDSVEQHRHEIIARIPGSTLEIIAESGHLLPIDQPVRVAKAITDFVETHAGRSID</sequence>
<feature type="domain" description="AB hydrolase-1" evidence="2">
    <location>
        <begin position="22"/>
        <end position="249"/>
    </location>
</feature>
<dbReference type="SUPFAM" id="SSF53474">
    <property type="entry name" value="alpha/beta-Hydrolases"/>
    <property type="match status" value="1"/>
</dbReference>
<dbReference type="PANTHER" id="PTHR43798:SF31">
    <property type="entry name" value="AB HYDROLASE SUPERFAMILY PROTEIN YCLE"/>
    <property type="match status" value="1"/>
</dbReference>
<keyword evidence="1 3" id="KW-0378">Hydrolase</keyword>
<dbReference type="AlphaFoldDB" id="A0A2Z5G937"/>
<dbReference type="GO" id="GO:0016020">
    <property type="term" value="C:membrane"/>
    <property type="evidence" value="ECO:0007669"/>
    <property type="project" value="TreeGrafter"/>
</dbReference>
<dbReference type="PRINTS" id="PR00111">
    <property type="entry name" value="ABHYDROLASE"/>
</dbReference>